<evidence type="ECO:0000313" key="2">
    <source>
        <dbReference type="Proteomes" id="UP001179121"/>
    </source>
</evidence>
<dbReference type="Gene3D" id="2.60.40.420">
    <property type="entry name" value="Cupredoxins - blue copper proteins"/>
    <property type="match status" value="1"/>
</dbReference>
<sequence>MRYRRCGGACGGWRSCGRVAFLALVWAGVLLASGPDAFSIQEQQIEMTIKDYSFLRTKTAAMRRGLPTVIILRNEDQVRHGFTSSLFQGLMVRGEGDGLISYGKGLEGFYLDPGKTLVIRFTTDRPGSHPFRCDLHPDMKGELYLLEVPVV</sequence>
<dbReference type="Proteomes" id="UP001179121">
    <property type="component" value="Chromosome"/>
</dbReference>
<organism evidence="1 2">
    <name type="scientific">Nitrospira tepida</name>
    <dbReference type="NCBI Taxonomy" id="2973512"/>
    <lineage>
        <taxon>Bacteria</taxon>
        <taxon>Pseudomonadati</taxon>
        <taxon>Nitrospirota</taxon>
        <taxon>Nitrospiria</taxon>
        <taxon>Nitrospirales</taxon>
        <taxon>Nitrospiraceae</taxon>
        <taxon>Nitrospira</taxon>
    </lineage>
</organism>
<dbReference type="EMBL" id="OX365700">
    <property type="protein sequence ID" value="CAI4031491.1"/>
    <property type="molecule type" value="Genomic_DNA"/>
</dbReference>
<dbReference type="InterPro" id="IPR008972">
    <property type="entry name" value="Cupredoxin"/>
</dbReference>
<gene>
    <name evidence="1" type="ORF">DNFV4_01913</name>
</gene>
<evidence type="ECO:0000313" key="1">
    <source>
        <dbReference type="EMBL" id="CAI4031491.1"/>
    </source>
</evidence>
<keyword evidence="2" id="KW-1185">Reference proteome</keyword>
<proteinExistence type="predicted"/>
<evidence type="ECO:0008006" key="3">
    <source>
        <dbReference type="Google" id="ProtNLM"/>
    </source>
</evidence>
<accession>A0AA86MYQ0</accession>
<dbReference type="SUPFAM" id="SSF49503">
    <property type="entry name" value="Cupredoxins"/>
    <property type="match status" value="1"/>
</dbReference>
<name>A0AA86MYQ0_9BACT</name>
<dbReference type="KEGG" id="nti:DNFV4_01913"/>
<reference evidence="1" key="1">
    <citation type="submission" date="2022-10" db="EMBL/GenBank/DDBJ databases">
        <authorList>
            <person name="Koch H."/>
        </authorList>
    </citation>
    <scope>NUCLEOTIDE SEQUENCE</scope>
    <source>
        <strain evidence="1">DNF</strain>
    </source>
</reference>
<protein>
    <recommendedName>
        <fullName evidence="3">EfeO-type cupredoxin-like domain-containing protein</fullName>
    </recommendedName>
</protein>
<dbReference type="AlphaFoldDB" id="A0AA86MYQ0"/>